<evidence type="ECO:0000256" key="5">
    <source>
        <dbReference type="PROSITE-ProRule" id="PRU10141"/>
    </source>
</evidence>
<dbReference type="OrthoDB" id="419598at2759"/>
<dbReference type="PROSITE" id="PS00107">
    <property type="entry name" value="PROTEIN_KINASE_ATP"/>
    <property type="match status" value="1"/>
</dbReference>
<evidence type="ECO:0000313" key="9">
    <source>
        <dbReference type="Proteomes" id="UP000198341"/>
    </source>
</evidence>
<dbReference type="AlphaFoldDB" id="K8ELR8"/>
<evidence type="ECO:0000256" key="4">
    <source>
        <dbReference type="ARBA" id="ARBA00022840"/>
    </source>
</evidence>
<feature type="binding site" evidence="5">
    <location>
        <position position="429"/>
    </location>
    <ligand>
        <name>ATP</name>
        <dbReference type="ChEBI" id="CHEBI:30616"/>
    </ligand>
</feature>
<dbReference type="eggNOG" id="KOG1203">
    <property type="taxonomic scope" value="Eukaryota"/>
</dbReference>
<dbReference type="GO" id="GO:0005524">
    <property type="term" value="F:ATP binding"/>
    <property type="evidence" value="ECO:0007669"/>
    <property type="project" value="UniProtKB-UniRule"/>
</dbReference>
<dbReference type="PROSITE" id="PS00108">
    <property type="entry name" value="PROTEIN_KINASE_ST"/>
    <property type="match status" value="1"/>
</dbReference>
<keyword evidence="9" id="KW-1185">Reference proteome</keyword>
<dbReference type="eggNOG" id="KOG0594">
    <property type="taxonomic scope" value="Eukaryota"/>
</dbReference>
<dbReference type="InterPro" id="IPR008271">
    <property type="entry name" value="Ser/Thr_kinase_AS"/>
</dbReference>
<keyword evidence="2 5" id="KW-0547">Nucleotide-binding</keyword>
<dbReference type="InterPro" id="IPR000719">
    <property type="entry name" value="Prot_kinase_dom"/>
</dbReference>
<dbReference type="InterPro" id="IPR017441">
    <property type="entry name" value="Protein_kinase_ATP_BS"/>
</dbReference>
<evidence type="ECO:0000256" key="2">
    <source>
        <dbReference type="ARBA" id="ARBA00022741"/>
    </source>
</evidence>
<dbReference type="GO" id="GO:0004672">
    <property type="term" value="F:protein kinase activity"/>
    <property type="evidence" value="ECO:0007669"/>
    <property type="project" value="InterPro"/>
</dbReference>
<feature type="region of interest" description="Disordered" evidence="6">
    <location>
        <begin position="94"/>
        <end position="116"/>
    </location>
</feature>
<dbReference type="Proteomes" id="UP000198341">
    <property type="component" value="Chromosome 13"/>
</dbReference>
<protein>
    <recommendedName>
        <fullName evidence="7">Protein kinase domain-containing protein</fullName>
    </recommendedName>
</protein>
<dbReference type="PROSITE" id="PS50011">
    <property type="entry name" value="PROTEIN_KINASE_DOM"/>
    <property type="match status" value="1"/>
</dbReference>
<dbReference type="SUPFAM" id="SSF51735">
    <property type="entry name" value="NAD(P)-binding Rossmann-fold domains"/>
    <property type="match status" value="1"/>
</dbReference>
<name>K8ELR8_9CHLO</name>
<dbReference type="PANTHER" id="PTHR15020:SF50">
    <property type="entry name" value="UPF0659 PROTEIN YMR090W"/>
    <property type="match status" value="1"/>
</dbReference>
<gene>
    <name evidence="8" type="ordered locus">Bathy13g00690</name>
</gene>
<evidence type="ECO:0000256" key="1">
    <source>
        <dbReference type="ARBA" id="ARBA00022679"/>
    </source>
</evidence>
<dbReference type="Gene3D" id="1.10.510.10">
    <property type="entry name" value="Transferase(Phosphotransferase) domain 1"/>
    <property type="match status" value="1"/>
</dbReference>
<dbReference type="PANTHER" id="PTHR15020">
    <property type="entry name" value="FLAVIN REDUCTASE-RELATED"/>
    <property type="match status" value="1"/>
</dbReference>
<keyword evidence="1" id="KW-0808">Transferase</keyword>
<organism evidence="8 9">
    <name type="scientific">Bathycoccus prasinos</name>
    <dbReference type="NCBI Taxonomy" id="41875"/>
    <lineage>
        <taxon>Eukaryota</taxon>
        <taxon>Viridiplantae</taxon>
        <taxon>Chlorophyta</taxon>
        <taxon>Mamiellophyceae</taxon>
        <taxon>Mamiellales</taxon>
        <taxon>Bathycoccaceae</taxon>
        <taxon>Bathycoccus</taxon>
    </lineage>
</organism>
<dbReference type="KEGG" id="bpg:Bathy13g00690"/>
<dbReference type="InterPro" id="IPR036291">
    <property type="entry name" value="NAD(P)-bd_dom_sf"/>
</dbReference>
<feature type="compositionally biased region" description="Low complexity" evidence="6">
    <location>
        <begin position="99"/>
        <end position="113"/>
    </location>
</feature>
<feature type="compositionally biased region" description="Basic residues" evidence="6">
    <location>
        <begin position="22"/>
        <end position="32"/>
    </location>
</feature>
<dbReference type="Pfam" id="PF00069">
    <property type="entry name" value="Pkinase"/>
    <property type="match status" value="1"/>
</dbReference>
<dbReference type="InterPro" id="IPR016040">
    <property type="entry name" value="NAD(P)-bd_dom"/>
</dbReference>
<dbReference type="SMART" id="SM00220">
    <property type="entry name" value="S_TKc"/>
    <property type="match status" value="1"/>
</dbReference>
<dbReference type="EMBL" id="FO082266">
    <property type="protein sequence ID" value="CCO19202.1"/>
    <property type="molecule type" value="Genomic_DNA"/>
</dbReference>
<accession>K8ELR8</accession>
<sequence>MRSAAAPSLKATSSSSSSSSRRPSRRERRRRAVAVASTNETETKEEDQTKRIAIVFGATGGVGQLVCAKLLLDENRRYDVVHAMCRNKETGEAKLKTKNNASSASSSSSSTNARLRVTEVDVREEKDVEKVLDAIMTEGGEEAKVVVDIVCCLGTTAFPSQRWKENNGPEQTDDIATANVIRAARKICFNERNTSDTNNNNDKSRFVLISSVGVTRTDSMPYVILNLFGVLKYKRKSEKYLEQTQKENDDTFDYTIVRPGRLTDGPYTSYDLNTLLKATSSERRQVEIKLGDDFDPQETSRIAVADCVAFSLASDLARNKAFVIGTKEGDGGPERDGKNSSFFASCSFAAKKSSPSGKSSSKCSLKVHAFQLGSVDQDELNAPKIDISLTRVKKGVKIGEGAFGSVFLGELKDETKKGGKTTTTRVVLKSMNKKMGRDVDSFYQDELNVLNRLKNNDGAAPFIGVAGANVYLVFGYQGSTTLETCLRKGENGCFEEVKRAMGEPKATDAEILKLGAKTLLESVGKVNAASIIHRDVKPANILIAEESYGKSSAKRFVMIDAGAACDLKIGKKRILESGAIFDPTYGAPEQFETTGSGYGFGGMTKNLLGVNFGAKISSTGEVPTEKFDSYSCGMTLLRFAVPQLYSETSMSSMRTSLIQTYGNDLRKWREDGAPVKGALFTQTSCDFAVLDEANMWDVVCDLCENDPRKRINVKQAAKRIK</sequence>
<dbReference type="STRING" id="41875.K8ELR8"/>
<keyword evidence="3" id="KW-0418">Kinase</keyword>
<evidence type="ECO:0000256" key="3">
    <source>
        <dbReference type="ARBA" id="ARBA00022777"/>
    </source>
</evidence>
<dbReference type="InterPro" id="IPR011009">
    <property type="entry name" value="Kinase-like_dom_sf"/>
</dbReference>
<dbReference type="Gene3D" id="3.40.50.720">
    <property type="entry name" value="NAD(P)-binding Rossmann-like Domain"/>
    <property type="match status" value="1"/>
</dbReference>
<evidence type="ECO:0000256" key="6">
    <source>
        <dbReference type="SAM" id="MobiDB-lite"/>
    </source>
</evidence>
<dbReference type="Gene3D" id="3.30.200.20">
    <property type="entry name" value="Phosphorylase Kinase, domain 1"/>
    <property type="match status" value="1"/>
</dbReference>
<dbReference type="SUPFAM" id="SSF56112">
    <property type="entry name" value="Protein kinase-like (PK-like)"/>
    <property type="match status" value="1"/>
</dbReference>
<feature type="region of interest" description="Disordered" evidence="6">
    <location>
        <begin position="1"/>
        <end position="46"/>
    </location>
</feature>
<proteinExistence type="predicted"/>
<evidence type="ECO:0000259" key="7">
    <source>
        <dbReference type="PROSITE" id="PS50011"/>
    </source>
</evidence>
<feature type="domain" description="Protein kinase" evidence="7">
    <location>
        <begin position="392"/>
        <end position="721"/>
    </location>
</feature>
<reference evidence="8 9" key="1">
    <citation type="submission" date="2011-10" db="EMBL/GenBank/DDBJ databases">
        <authorList>
            <person name="Genoscope - CEA"/>
        </authorList>
    </citation>
    <scope>NUCLEOTIDE SEQUENCE [LARGE SCALE GENOMIC DNA]</scope>
    <source>
        <strain evidence="8 9">RCC 1105</strain>
    </source>
</reference>
<dbReference type="RefSeq" id="XP_007509399.1">
    <property type="nucleotide sequence ID" value="XM_007509337.1"/>
</dbReference>
<feature type="compositionally biased region" description="Low complexity" evidence="6">
    <location>
        <begin position="1"/>
        <end position="21"/>
    </location>
</feature>
<evidence type="ECO:0000313" key="8">
    <source>
        <dbReference type="EMBL" id="CCO19202.1"/>
    </source>
</evidence>
<keyword evidence="4 5" id="KW-0067">ATP-binding</keyword>
<dbReference type="GeneID" id="19012273"/>
<dbReference type="Pfam" id="PF13460">
    <property type="entry name" value="NAD_binding_10"/>
    <property type="match status" value="1"/>
</dbReference>